<organism evidence="2 3">
    <name type="scientific">Cryphonectria parasitica (strain ATCC 38755 / EP155)</name>
    <dbReference type="NCBI Taxonomy" id="660469"/>
    <lineage>
        <taxon>Eukaryota</taxon>
        <taxon>Fungi</taxon>
        <taxon>Dikarya</taxon>
        <taxon>Ascomycota</taxon>
        <taxon>Pezizomycotina</taxon>
        <taxon>Sordariomycetes</taxon>
        <taxon>Sordariomycetidae</taxon>
        <taxon>Diaporthales</taxon>
        <taxon>Cryphonectriaceae</taxon>
        <taxon>Cryphonectria-Endothia species complex</taxon>
        <taxon>Cryphonectria</taxon>
    </lineage>
</organism>
<proteinExistence type="predicted"/>
<dbReference type="GeneID" id="63833543"/>
<name>A0A9P5CVM2_CRYP1</name>
<accession>A0A9P5CVM2</accession>
<reference evidence="2" key="1">
    <citation type="journal article" date="2020" name="Phytopathology">
        <title>Genome sequence of the chestnut blight fungus Cryphonectria parasitica EP155: A fundamental resource for an archetypical invasive plant pathogen.</title>
        <authorList>
            <person name="Crouch J.A."/>
            <person name="Dawe A."/>
            <person name="Aerts A."/>
            <person name="Barry K."/>
            <person name="Churchill A.C.L."/>
            <person name="Grimwood J."/>
            <person name="Hillman B."/>
            <person name="Milgroom M.G."/>
            <person name="Pangilinan J."/>
            <person name="Smith M."/>
            <person name="Salamov A."/>
            <person name="Schmutz J."/>
            <person name="Yadav J."/>
            <person name="Grigoriev I.V."/>
            <person name="Nuss D."/>
        </authorList>
    </citation>
    <scope>NUCLEOTIDE SEQUENCE</scope>
    <source>
        <strain evidence="2">EP155</strain>
    </source>
</reference>
<dbReference type="Proteomes" id="UP000803844">
    <property type="component" value="Unassembled WGS sequence"/>
</dbReference>
<dbReference type="RefSeq" id="XP_040782162.1">
    <property type="nucleotide sequence ID" value="XM_040916414.1"/>
</dbReference>
<gene>
    <name evidence="2" type="ORF">M406DRAFT_246615</name>
</gene>
<comment type="caution">
    <text evidence="2">The sequence shown here is derived from an EMBL/GenBank/DDBJ whole genome shotgun (WGS) entry which is preliminary data.</text>
</comment>
<dbReference type="OrthoDB" id="4802432at2759"/>
<evidence type="ECO:0000313" key="2">
    <source>
        <dbReference type="EMBL" id="KAF3771201.1"/>
    </source>
</evidence>
<keyword evidence="3" id="KW-1185">Reference proteome</keyword>
<evidence type="ECO:0000259" key="1">
    <source>
        <dbReference type="Pfam" id="PF20183"/>
    </source>
</evidence>
<protein>
    <recommendedName>
        <fullName evidence="1">DUF6546 domain-containing protein</fullName>
    </recommendedName>
</protein>
<sequence length="494" mass="56886">MGWECLPFELHRKILQILIHDELESKLVAEYAVVCRSWQAQVEEINFQKLAVNQDDLTLLEQIVTGPRQTYLRHIRLNVELPKYTNSLRYVPENEHEQETNNFRFTVALFETFELLALWDTPDFWAARNGRGLDLELCAYSPSDKKHRLGERSVDADGNSRFLDSLLDFHLLALEEPDGPHGLPLVNVVTGLFVLRRSYRNISAAALTPVIRSLPNLQELRLESWMQIESRMQEDVDSGLYPRPPLPRAAHALLKRTLLLFEHFGAWAAMITPGVNRTRHSYPYVSQQIRQFSTEVEEMSCSFIVDAVVFFEQFSRAGRNLQLPSLRLKPPYWPNLRWLTLTCYGFCHATDPDRINDVLFSAAKGAKNMPKLLHMEIYNVNQHCAAVFRYLVIKNTALISWTSTFDFKLDGTVKTLWKQVGHQSTRKEPIVFGEVRMANYGTIRQEGFIHSELATRELVLHRESSTDLMEGRPFPDSVLPLQNLPPIVLPSTET</sequence>
<dbReference type="AlphaFoldDB" id="A0A9P5CVM2"/>
<evidence type="ECO:0000313" key="3">
    <source>
        <dbReference type="Proteomes" id="UP000803844"/>
    </source>
</evidence>
<dbReference type="EMBL" id="MU032344">
    <property type="protein sequence ID" value="KAF3771201.1"/>
    <property type="molecule type" value="Genomic_DNA"/>
</dbReference>
<dbReference type="Pfam" id="PF20183">
    <property type="entry name" value="DUF6546"/>
    <property type="match status" value="1"/>
</dbReference>
<feature type="domain" description="DUF6546" evidence="1">
    <location>
        <begin position="257"/>
        <end position="461"/>
    </location>
</feature>
<dbReference type="InterPro" id="IPR046676">
    <property type="entry name" value="DUF6546"/>
</dbReference>